<accession>A0A4Q7ZSB3</accession>
<dbReference type="SUPFAM" id="SSF54637">
    <property type="entry name" value="Thioesterase/thiol ester dehydrase-isomerase"/>
    <property type="match status" value="1"/>
</dbReference>
<organism evidence="1 2">
    <name type="scientific">Krasilnikovia cinnamomea</name>
    <dbReference type="NCBI Taxonomy" id="349313"/>
    <lineage>
        <taxon>Bacteria</taxon>
        <taxon>Bacillati</taxon>
        <taxon>Actinomycetota</taxon>
        <taxon>Actinomycetes</taxon>
        <taxon>Micromonosporales</taxon>
        <taxon>Micromonosporaceae</taxon>
        <taxon>Krasilnikovia</taxon>
    </lineage>
</organism>
<evidence type="ECO:0000313" key="2">
    <source>
        <dbReference type="Proteomes" id="UP000292564"/>
    </source>
</evidence>
<reference evidence="1 2" key="1">
    <citation type="submission" date="2019-02" db="EMBL/GenBank/DDBJ databases">
        <title>Sequencing the genomes of 1000 actinobacteria strains.</title>
        <authorList>
            <person name="Klenk H.-P."/>
        </authorList>
    </citation>
    <scope>NUCLEOTIDE SEQUENCE [LARGE SCALE GENOMIC DNA]</scope>
    <source>
        <strain evidence="1 2">DSM 45162</strain>
    </source>
</reference>
<comment type="caution">
    <text evidence="1">The sequence shown here is derived from an EMBL/GenBank/DDBJ whole genome shotgun (WGS) entry which is preliminary data.</text>
</comment>
<dbReference type="AlphaFoldDB" id="A0A4Q7ZSB3"/>
<dbReference type="Pfam" id="PF13279">
    <property type="entry name" value="4HBT_2"/>
    <property type="match status" value="1"/>
</dbReference>
<dbReference type="Proteomes" id="UP000292564">
    <property type="component" value="Unassembled WGS sequence"/>
</dbReference>
<evidence type="ECO:0000313" key="1">
    <source>
        <dbReference type="EMBL" id="RZU54060.1"/>
    </source>
</evidence>
<proteinExistence type="predicted"/>
<dbReference type="InterPro" id="IPR050563">
    <property type="entry name" value="4-hydroxybenzoyl-CoA_TE"/>
</dbReference>
<sequence length="151" mass="16945">MDQSAPTPTTPVIYDGTIDVRFSDLDAYGHVNAKNYVDYVATTRLRFLDERMPVSSAEIIRRGYAFYLRKSEITYRRPITGLATLHISSFSERLDGAQLAVRFDIRSADRSVLHSDGTLTYTIVALSTGKPVDEVPQWLAELFLQPEPVGC</sequence>
<dbReference type="Gene3D" id="3.10.129.10">
    <property type="entry name" value="Hotdog Thioesterase"/>
    <property type="match status" value="1"/>
</dbReference>
<dbReference type="OrthoDB" id="9799036at2"/>
<dbReference type="InterPro" id="IPR029069">
    <property type="entry name" value="HotDog_dom_sf"/>
</dbReference>
<keyword evidence="2" id="KW-1185">Reference proteome</keyword>
<dbReference type="PANTHER" id="PTHR31793:SF24">
    <property type="entry name" value="LONG-CHAIN ACYL-COA THIOESTERASE FADM"/>
    <property type="match status" value="1"/>
</dbReference>
<dbReference type="CDD" id="cd00586">
    <property type="entry name" value="4HBT"/>
    <property type="match status" value="1"/>
</dbReference>
<dbReference type="EMBL" id="SHKY01000001">
    <property type="protein sequence ID" value="RZU54060.1"/>
    <property type="molecule type" value="Genomic_DNA"/>
</dbReference>
<dbReference type="RefSeq" id="WP_130512469.1">
    <property type="nucleotide sequence ID" value="NZ_SHKY01000001.1"/>
</dbReference>
<name>A0A4Q7ZSB3_9ACTN</name>
<gene>
    <name evidence="1" type="ORF">EV385_5997</name>
</gene>
<dbReference type="GO" id="GO:0047617">
    <property type="term" value="F:fatty acyl-CoA hydrolase activity"/>
    <property type="evidence" value="ECO:0007669"/>
    <property type="project" value="TreeGrafter"/>
</dbReference>
<dbReference type="PANTHER" id="PTHR31793">
    <property type="entry name" value="4-HYDROXYBENZOYL-COA THIOESTERASE FAMILY MEMBER"/>
    <property type="match status" value="1"/>
</dbReference>
<protein>
    <submittedName>
        <fullName evidence="1">(3S)-malyl-CoA thioesterase</fullName>
    </submittedName>
</protein>